<dbReference type="SUPFAM" id="SSF52540">
    <property type="entry name" value="P-loop containing nucleoside triphosphate hydrolases"/>
    <property type="match status" value="1"/>
</dbReference>
<dbReference type="PANTHER" id="PTHR13696:SF96">
    <property type="entry name" value="COBQ_COBB_MIND_PARA NUCLEOTIDE BINDING DOMAIN-CONTAINING PROTEIN"/>
    <property type="match status" value="1"/>
</dbReference>
<dbReference type="RefSeq" id="WP_115629112.1">
    <property type="nucleotide sequence ID" value="NZ_JANKIR010000025.1"/>
</dbReference>
<dbReference type="InterPro" id="IPR027417">
    <property type="entry name" value="P-loop_NTPase"/>
</dbReference>
<sequence>MPFITFSHPKGGVGKTTICFNYLIYLQKKNVPFVCIDLDGQNSITHLNSLRELNGLKPFEVLRFDNEKKLISYIEEVDEDKYVIIDSGGFDSLFNRLVLSVSDLIITPLADSPLELLRLIDFDKNIVSDIEKETKHKIKLHILLNKINSSTKQISHIKEQLNSCKHCKFLNSMIRDRVIYKNSLIEAKGVLELKLEKKSDLKAKEELENLFNELKKLL</sequence>
<organism evidence="2 3">
    <name type="scientific">Campylobacter upsaliensis</name>
    <dbReference type="NCBI Taxonomy" id="28080"/>
    <lineage>
        <taxon>Bacteria</taxon>
        <taxon>Pseudomonadati</taxon>
        <taxon>Campylobacterota</taxon>
        <taxon>Epsilonproteobacteria</taxon>
        <taxon>Campylobacterales</taxon>
        <taxon>Campylobacteraceae</taxon>
        <taxon>Campylobacter</taxon>
    </lineage>
</organism>
<dbReference type="Gene3D" id="3.40.50.300">
    <property type="entry name" value="P-loop containing nucleotide triphosphate hydrolases"/>
    <property type="match status" value="1"/>
</dbReference>
<dbReference type="AlphaFoldDB" id="A0A381EGY3"/>
<dbReference type="Pfam" id="PF01656">
    <property type="entry name" value="CbiA"/>
    <property type="match status" value="1"/>
</dbReference>
<dbReference type="InterPro" id="IPR002586">
    <property type="entry name" value="CobQ/CobB/MinD/ParA_Nub-bd_dom"/>
</dbReference>
<proteinExistence type="predicted"/>
<dbReference type="InterPro" id="IPR050678">
    <property type="entry name" value="DNA_Partitioning_ATPase"/>
</dbReference>
<dbReference type="Proteomes" id="UP000254161">
    <property type="component" value="Unassembled WGS sequence"/>
</dbReference>
<accession>A0A381EGY3</accession>
<reference evidence="2 3" key="1">
    <citation type="submission" date="2018-06" db="EMBL/GenBank/DDBJ databases">
        <authorList>
            <consortium name="Pathogen Informatics"/>
            <person name="Doyle S."/>
        </authorList>
    </citation>
    <scope>NUCLEOTIDE SEQUENCE [LARGE SCALE GENOMIC DNA]</scope>
    <source>
        <strain evidence="2 3">NCTC12264</strain>
    </source>
</reference>
<dbReference type="CDD" id="cd02042">
    <property type="entry name" value="ParAB_family"/>
    <property type="match status" value="1"/>
</dbReference>
<feature type="domain" description="CobQ/CobB/MinD/ParA nucleotide binding" evidence="1">
    <location>
        <begin position="4"/>
        <end position="178"/>
    </location>
</feature>
<protein>
    <submittedName>
        <fullName evidence="2">Para protein</fullName>
    </submittedName>
</protein>
<evidence type="ECO:0000313" key="2">
    <source>
        <dbReference type="EMBL" id="SUX26202.1"/>
    </source>
</evidence>
<dbReference type="EMBL" id="UFUZ01000001">
    <property type="protein sequence ID" value="SUX26202.1"/>
    <property type="molecule type" value="Genomic_DNA"/>
</dbReference>
<dbReference type="PIRSF" id="PIRSF009320">
    <property type="entry name" value="Nuc_binding_HP_1000"/>
    <property type="match status" value="1"/>
</dbReference>
<gene>
    <name evidence="2" type="ORF">NCTC12264_00423</name>
</gene>
<dbReference type="PANTHER" id="PTHR13696">
    <property type="entry name" value="P-LOOP CONTAINING NUCLEOSIDE TRIPHOSPHATE HYDROLASE"/>
    <property type="match status" value="1"/>
</dbReference>
<evidence type="ECO:0000259" key="1">
    <source>
        <dbReference type="Pfam" id="PF01656"/>
    </source>
</evidence>
<evidence type="ECO:0000313" key="3">
    <source>
        <dbReference type="Proteomes" id="UP000254161"/>
    </source>
</evidence>
<name>A0A381EGY3_CAMUP</name>